<dbReference type="EMBL" id="DS989843">
    <property type="protein sequence ID" value="EDX77526.1"/>
    <property type="molecule type" value="Genomic_DNA"/>
</dbReference>
<gene>
    <name evidence="4" type="ORF">MC7420_2850</name>
</gene>
<dbReference type="InterPro" id="IPR011990">
    <property type="entry name" value="TPR-like_helical_dom_sf"/>
</dbReference>
<dbReference type="SUPFAM" id="SSF53822">
    <property type="entry name" value="Periplasmic binding protein-like I"/>
    <property type="match status" value="1"/>
</dbReference>
<dbReference type="RefSeq" id="WP_006098787.1">
    <property type="nucleotide sequence ID" value="NZ_DS989843.1"/>
</dbReference>
<keyword evidence="3" id="KW-0812">Transmembrane</keyword>
<organism evidence="4 5">
    <name type="scientific">Coleofasciculus chthonoplastes PCC 7420</name>
    <dbReference type="NCBI Taxonomy" id="118168"/>
    <lineage>
        <taxon>Bacteria</taxon>
        <taxon>Bacillati</taxon>
        <taxon>Cyanobacteriota</taxon>
        <taxon>Cyanophyceae</taxon>
        <taxon>Coleofasciculales</taxon>
        <taxon>Coleofasciculaceae</taxon>
        <taxon>Coleofasciculus</taxon>
    </lineage>
</organism>
<reference evidence="4 5" key="1">
    <citation type="submission" date="2008-07" db="EMBL/GenBank/DDBJ databases">
        <authorList>
            <person name="Tandeau de Marsac N."/>
            <person name="Ferriera S."/>
            <person name="Johnson J."/>
            <person name="Kravitz S."/>
            <person name="Beeson K."/>
            <person name="Sutton G."/>
            <person name="Rogers Y.-H."/>
            <person name="Friedman R."/>
            <person name="Frazier M."/>
            <person name="Venter J.C."/>
        </authorList>
    </citation>
    <scope>NUCLEOTIDE SEQUENCE [LARGE SCALE GENOMIC DNA]</scope>
    <source>
        <strain evidence="4 5">PCC 7420</strain>
    </source>
</reference>
<dbReference type="PANTHER" id="PTHR30483">
    <property type="entry name" value="LEUCINE-SPECIFIC-BINDING PROTEIN"/>
    <property type="match status" value="1"/>
</dbReference>
<evidence type="ECO:0000313" key="4">
    <source>
        <dbReference type="EMBL" id="EDX77526.1"/>
    </source>
</evidence>
<dbReference type="InterPro" id="IPR051010">
    <property type="entry name" value="BCAA_transport"/>
</dbReference>
<dbReference type="eggNOG" id="COG0683">
    <property type="taxonomic scope" value="Bacteria"/>
</dbReference>
<dbReference type="Proteomes" id="UP000003835">
    <property type="component" value="Unassembled WGS sequence"/>
</dbReference>
<proteinExistence type="predicted"/>
<dbReference type="Gene3D" id="1.25.40.10">
    <property type="entry name" value="Tetratricopeptide repeat domain"/>
    <property type="match status" value="1"/>
</dbReference>
<dbReference type="STRING" id="118168.MC7420_2850"/>
<dbReference type="OrthoDB" id="446586at2"/>
<feature type="transmembrane region" description="Helical" evidence="3">
    <location>
        <begin position="62"/>
        <end position="85"/>
    </location>
</feature>
<dbReference type="CDD" id="cd06268">
    <property type="entry name" value="PBP1_ABC_transporter_LIVBP-like"/>
    <property type="match status" value="1"/>
</dbReference>
<keyword evidence="5" id="KW-1185">Reference proteome</keyword>
<feature type="compositionally biased region" description="Polar residues" evidence="2">
    <location>
        <begin position="16"/>
        <end position="28"/>
    </location>
</feature>
<sequence>MSSQGKWSCDGEPKNNDQSYVGTGSHAPQENYGPDCSVCGLPREAMQKKTVMSGKGVKIPRFSLPILVAIALFVLLGGGMSWYLATRDNQTQPVTDNGTPTPTSPSPQNSTALLSDTASPRNASLISQGEKILLDTTSAKQAGAAAFAQQDWDQAIAQYQQATNADPNDPESKLYFNNAKARQVGNPLTMAVVVPITASENEAKEVLRGVASAQAEFNASPTPANRLLEVIIVNDDGMGKTVSLAEDLIKFPPVLGVIGHGVDAGTRQAIAQYEKAGLAVISPVSTNVTSDATGQSILKTISLTQQDQELLATYLQQVGETLANYATKQSSPASVVVFYNSDSPYSQALSTQFTAALSQGNGKVVKTVDITANPNIDPAGEIQSATQAGATMAFLALSKNKVDTAIALAQANAAQTENPLGLIGGDELYNPTILIEGGDAIAGMVLAVPWSWQPDNAFAQEAAQIWRGRISWRTTTAYDATDALATALSQNPSRTGVYQQLNQGIPISGTAQDFNLFNQIPLVKAVPGSAGPTGSRYQFDPVQ</sequence>
<keyword evidence="3" id="KW-1133">Transmembrane helix</keyword>
<evidence type="ECO:0000256" key="3">
    <source>
        <dbReference type="SAM" id="Phobius"/>
    </source>
</evidence>
<accession>B4VKG5</accession>
<dbReference type="InterPro" id="IPR028082">
    <property type="entry name" value="Peripla_BP_I"/>
</dbReference>
<dbReference type="Gene3D" id="3.40.50.2300">
    <property type="match status" value="2"/>
</dbReference>
<feature type="region of interest" description="Disordered" evidence="2">
    <location>
        <begin position="91"/>
        <end position="120"/>
    </location>
</feature>
<feature type="repeat" description="TPR" evidence="1">
    <location>
        <begin position="136"/>
        <end position="169"/>
    </location>
</feature>
<feature type="region of interest" description="Disordered" evidence="2">
    <location>
        <begin position="1"/>
        <end position="32"/>
    </location>
</feature>
<keyword evidence="1" id="KW-0802">TPR repeat</keyword>
<dbReference type="InterPro" id="IPR019734">
    <property type="entry name" value="TPR_rpt"/>
</dbReference>
<evidence type="ECO:0000256" key="2">
    <source>
        <dbReference type="SAM" id="MobiDB-lite"/>
    </source>
</evidence>
<evidence type="ECO:0000256" key="1">
    <source>
        <dbReference type="PROSITE-ProRule" id="PRU00339"/>
    </source>
</evidence>
<dbReference type="HOGENOM" id="CLU_038795_0_0_3"/>
<dbReference type="PROSITE" id="PS50005">
    <property type="entry name" value="TPR"/>
    <property type="match status" value="1"/>
</dbReference>
<evidence type="ECO:0000313" key="5">
    <source>
        <dbReference type="Proteomes" id="UP000003835"/>
    </source>
</evidence>
<name>B4VKG5_9CYAN</name>
<dbReference type="AlphaFoldDB" id="B4VKG5"/>
<protein>
    <submittedName>
        <fullName evidence="4">Tetratricopeptide repeat domain protein</fullName>
    </submittedName>
</protein>
<dbReference type="PANTHER" id="PTHR30483:SF6">
    <property type="entry name" value="PERIPLASMIC BINDING PROTEIN OF ABC TRANSPORTER FOR NATURAL AMINO ACIDS"/>
    <property type="match status" value="1"/>
</dbReference>
<keyword evidence="3" id="KW-0472">Membrane</keyword>
<dbReference type="SUPFAM" id="SSF48452">
    <property type="entry name" value="TPR-like"/>
    <property type="match status" value="1"/>
</dbReference>